<dbReference type="Gene3D" id="3.30.70.1440">
    <property type="entry name" value="Multidrug efflux transporter AcrB pore domain"/>
    <property type="match status" value="1"/>
</dbReference>
<proteinExistence type="predicted"/>
<evidence type="ECO:0000313" key="2">
    <source>
        <dbReference type="Proteomes" id="UP000701702"/>
    </source>
</evidence>
<dbReference type="InterPro" id="IPR001036">
    <property type="entry name" value="Acrflvin-R"/>
</dbReference>
<dbReference type="PANTHER" id="PTHR32063:SF19">
    <property type="entry name" value="CATION EFFLUX SYSTEM PROTEIN CUSA"/>
    <property type="match status" value="1"/>
</dbReference>
<dbReference type="EMBL" id="CAJZAF010000011">
    <property type="protein sequence ID" value="CAG9172709.1"/>
    <property type="molecule type" value="Genomic_DNA"/>
</dbReference>
<accession>A0ABN7YIV7</accession>
<protein>
    <submittedName>
        <fullName evidence="1">Cation efflux system protein CusA</fullName>
    </submittedName>
</protein>
<gene>
    <name evidence="1" type="primary">cusA_2</name>
    <name evidence="1" type="ORF">LMG23994_02473</name>
</gene>
<keyword evidence="2" id="KW-1185">Reference proteome</keyword>
<name>A0ABN7YIV7_9BURK</name>
<dbReference type="Proteomes" id="UP000701702">
    <property type="component" value="Unassembled WGS sequence"/>
</dbReference>
<sequence>MFATGIKSPVGLKVAGTDLKGIDRLSIQIEQAVKNVPDVTSALAERLTGGRYIDVDIDRMAASRYGMNLDDVSVVALAIGGENVGEVVDGLARFPINTRYPRDYRDSVEQLRMLPIVTDRGQQILPPDVAGMKLTQGPPMLRSENARLSGWIYVDIRGRDLRSAAQEMQSVVAQAVPLRAGYSVSWSGQFEYRERATQKLKVVVPHATHQLRTLVHDVRTL</sequence>
<evidence type="ECO:0000313" key="1">
    <source>
        <dbReference type="EMBL" id="CAG9172709.1"/>
    </source>
</evidence>
<reference evidence="1 2" key="1">
    <citation type="submission" date="2021-08" db="EMBL/GenBank/DDBJ databases">
        <authorList>
            <person name="Peeters C."/>
        </authorList>
    </citation>
    <scope>NUCLEOTIDE SEQUENCE [LARGE SCALE GENOMIC DNA]</scope>
    <source>
        <strain evidence="1 2">LMG 23994</strain>
    </source>
</reference>
<dbReference type="SUPFAM" id="SSF82866">
    <property type="entry name" value="Multidrug efflux transporter AcrB transmembrane domain"/>
    <property type="match status" value="1"/>
</dbReference>
<dbReference type="PANTHER" id="PTHR32063">
    <property type="match status" value="1"/>
</dbReference>
<comment type="caution">
    <text evidence="1">The sequence shown here is derived from an EMBL/GenBank/DDBJ whole genome shotgun (WGS) entry which is preliminary data.</text>
</comment>
<organism evidence="1 2">
    <name type="scientific">Cupriavidus pinatubonensis</name>
    <dbReference type="NCBI Taxonomy" id="248026"/>
    <lineage>
        <taxon>Bacteria</taxon>
        <taxon>Pseudomonadati</taxon>
        <taxon>Pseudomonadota</taxon>
        <taxon>Betaproteobacteria</taxon>
        <taxon>Burkholderiales</taxon>
        <taxon>Burkholderiaceae</taxon>
        <taxon>Cupriavidus</taxon>
    </lineage>
</organism>
<dbReference type="Gene3D" id="3.30.2090.10">
    <property type="entry name" value="Multidrug efflux transporter AcrB TolC docking domain, DN and DC subdomains"/>
    <property type="match status" value="1"/>
</dbReference>
<dbReference type="Pfam" id="PF00873">
    <property type="entry name" value="ACR_tran"/>
    <property type="match status" value="1"/>
</dbReference>
<dbReference type="InterPro" id="IPR027463">
    <property type="entry name" value="AcrB_DN_DC_subdom"/>
</dbReference>
<dbReference type="SUPFAM" id="SSF82714">
    <property type="entry name" value="Multidrug efflux transporter AcrB TolC docking domain, DN and DC subdomains"/>
    <property type="match status" value="1"/>
</dbReference>